<organism evidence="9 10">
    <name type="scientific">Trematosphaeria pertusa</name>
    <dbReference type="NCBI Taxonomy" id="390896"/>
    <lineage>
        <taxon>Eukaryota</taxon>
        <taxon>Fungi</taxon>
        <taxon>Dikarya</taxon>
        <taxon>Ascomycota</taxon>
        <taxon>Pezizomycotina</taxon>
        <taxon>Dothideomycetes</taxon>
        <taxon>Pleosporomycetidae</taxon>
        <taxon>Pleosporales</taxon>
        <taxon>Massarineae</taxon>
        <taxon>Trematosphaeriaceae</taxon>
        <taxon>Trematosphaeria</taxon>
    </lineage>
</organism>
<sequence>MAAENHFEHLDPALDRPELAGIGISGNVGVGLFVMSGALITTAGSIGGPLSYVVAGGTAACVLYTLTEMVACRPCTGSLIDLPHHFLDPACGFAVAASYSLANVFSMATLTAYSAELTALLKDKPERHSTKVEVGINVALVALTAFSHCLGVQVIMVYKLSLFVLVCILMVIINVGGGGPRQGSFHGNYTSYALTPGFKPAGFQIMPEAYLQSSSVPDTQFGIPGPGGRLFAFLSVIPHTNTFQGTGLTASSRTASTFAMFSCMGGEMVAMTAGEARNPWKDVPVVMSFVYLVPLTLYPFILMSGAANVNYADPNLPKIWAAGSGTMSLSPFVAALQSSSLHAISKALDLFFIISAYTAANTGLYVSSRSVFVLSQKYMPRKIANVFGKTNNGHTPLAAIALCSVFGFISLAGLSKYAYSQPRQTLSLFFTGSVACVYICECATFLRFKAGLERLEKRGILSRNDPLYISRMFKSRWQPIPAYIGIVGCSFVAVWSGIPPLYILWAKGGLTSTSNLKSNVALACDVLGAYSGPLLFATFYLSYKYISPRSFRVELCDLTPSDYIPENLASASGYVTTAPSPPGAPDPAALPRAVELEVKHCSFASPDVEAGQERHAGVEVMELTPDQLDEIEEKEAIAEQRIRIVNVLKKRPKRMERPLWRELWSCLVKDNVPSQEAEERT</sequence>
<feature type="transmembrane region" description="Helical" evidence="7">
    <location>
        <begin position="350"/>
        <end position="374"/>
    </location>
</feature>
<dbReference type="InterPro" id="IPR004841">
    <property type="entry name" value="AA-permease/SLC12A_dom"/>
</dbReference>
<feature type="transmembrane region" description="Helical" evidence="7">
    <location>
        <begin position="52"/>
        <end position="71"/>
    </location>
</feature>
<evidence type="ECO:0000256" key="1">
    <source>
        <dbReference type="ARBA" id="ARBA00004141"/>
    </source>
</evidence>
<feature type="transmembrane region" description="Helical" evidence="7">
    <location>
        <begin position="426"/>
        <end position="448"/>
    </location>
</feature>
<dbReference type="PANTHER" id="PTHR43341:SF1">
    <property type="entry name" value="GENERAL AMINO-ACID PERMEASE GAP1"/>
    <property type="match status" value="1"/>
</dbReference>
<gene>
    <name evidence="9" type="ORF">BU26DRAFT_531763</name>
</gene>
<evidence type="ECO:0000256" key="4">
    <source>
        <dbReference type="ARBA" id="ARBA00022970"/>
    </source>
</evidence>
<feature type="transmembrane region" description="Helical" evidence="7">
    <location>
        <begin position="480"/>
        <end position="505"/>
    </location>
</feature>
<keyword evidence="4" id="KW-0029">Amino-acid transport</keyword>
<dbReference type="GO" id="GO:0016020">
    <property type="term" value="C:membrane"/>
    <property type="evidence" value="ECO:0007669"/>
    <property type="project" value="UniProtKB-SubCell"/>
</dbReference>
<dbReference type="AlphaFoldDB" id="A0A6A6IEK7"/>
<evidence type="ECO:0000256" key="7">
    <source>
        <dbReference type="SAM" id="Phobius"/>
    </source>
</evidence>
<reference evidence="9" key="1">
    <citation type="journal article" date="2020" name="Stud. Mycol.">
        <title>101 Dothideomycetes genomes: a test case for predicting lifestyles and emergence of pathogens.</title>
        <authorList>
            <person name="Haridas S."/>
            <person name="Albert R."/>
            <person name="Binder M."/>
            <person name="Bloem J."/>
            <person name="Labutti K."/>
            <person name="Salamov A."/>
            <person name="Andreopoulos B."/>
            <person name="Baker S."/>
            <person name="Barry K."/>
            <person name="Bills G."/>
            <person name="Bluhm B."/>
            <person name="Cannon C."/>
            <person name="Castanera R."/>
            <person name="Culley D."/>
            <person name="Daum C."/>
            <person name="Ezra D."/>
            <person name="Gonzalez J."/>
            <person name="Henrissat B."/>
            <person name="Kuo A."/>
            <person name="Liang C."/>
            <person name="Lipzen A."/>
            <person name="Lutzoni F."/>
            <person name="Magnuson J."/>
            <person name="Mondo S."/>
            <person name="Nolan M."/>
            <person name="Ohm R."/>
            <person name="Pangilinan J."/>
            <person name="Park H.-J."/>
            <person name="Ramirez L."/>
            <person name="Alfaro M."/>
            <person name="Sun H."/>
            <person name="Tritt A."/>
            <person name="Yoshinaga Y."/>
            <person name="Zwiers L.-H."/>
            <person name="Turgeon B."/>
            <person name="Goodwin S."/>
            <person name="Spatafora J."/>
            <person name="Crous P."/>
            <person name="Grigoriev I."/>
        </authorList>
    </citation>
    <scope>NUCLEOTIDE SEQUENCE</scope>
    <source>
        <strain evidence="9">CBS 122368</strain>
    </source>
</reference>
<dbReference type="GeneID" id="54584381"/>
<evidence type="ECO:0000313" key="10">
    <source>
        <dbReference type="Proteomes" id="UP000800094"/>
    </source>
</evidence>
<evidence type="ECO:0000256" key="5">
    <source>
        <dbReference type="ARBA" id="ARBA00022989"/>
    </source>
</evidence>
<dbReference type="GO" id="GO:0015171">
    <property type="term" value="F:amino acid transmembrane transporter activity"/>
    <property type="evidence" value="ECO:0007669"/>
    <property type="project" value="TreeGrafter"/>
</dbReference>
<feature type="transmembrane region" description="Helical" evidence="7">
    <location>
        <begin position="162"/>
        <end position="179"/>
    </location>
</feature>
<feature type="transmembrane region" description="Helical" evidence="7">
    <location>
        <begin position="134"/>
        <end position="156"/>
    </location>
</feature>
<feature type="transmembrane region" description="Helical" evidence="7">
    <location>
        <begin position="395"/>
        <end position="414"/>
    </location>
</feature>
<proteinExistence type="predicted"/>
<feature type="transmembrane region" description="Helical" evidence="7">
    <location>
        <begin position="20"/>
        <end position="40"/>
    </location>
</feature>
<dbReference type="EMBL" id="ML987196">
    <property type="protein sequence ID" value="KAF2248498.1"/>
    <property type="molecule type" value="Genomic_DNA"/>
</dbReference>
<evidence type="ECO:0000313" key="9">
    <source>
        <dbReference type="EMBL" id="KAF2248498.1"/>
    </source>
</evidence>
<keyword evidence="3 7" id="KW-0812">Transmembrane</keyword>
<accession>A0A6A6IEK7</accession>
<keyword evidence="2" id="KW-0813">Transport</keyword>
<dbReference type="RefSeq" id="XP_033683502.1">
    <property type="nucleotide sequence ID" value="XM_033831051.1"/>
</dbReference>
<dbReference type="PANTHER" id="PTHR43341">
    <property type="entry name" value="AMINO ACID PERMEASE"/>
    <property type="match status" value="1"/>
</dbReference>
<feature type="transmembrane region" description="Helical" evidence="7">
    <location>
        <begin position="91"/>
        <end position="113"/>
    </location>
</feature>
<name>A0A6A6IEK7_9PLEO</name>
<evidence type="ECO:0000259" key="8">
    <source>
        <dbReference type="Pfam" id="PF00324"/>
    </source>
</evidence>
<feature type="transmembrane region" description="Helical" evidence="7">
    <location>
        <begin position="520"/>
        <end position="543"/>
    </location>
</feature>
<keyword evidence="10" id="KW-1185">Reference proteome</keyword>
<protein>
    <recommendedName>
        <fullName evidence="8">Amino acid permease/ SLC12A domain-containing protein</fullName>
    </recommendedName>
</protein>
<dbReference type="OrthoDB" id="3900342at2759"/>
<dbReference type="Gene3D" id="1.20.1740.10">
    <property type="entry name" value="Amino acid/polyamine transporter I"/>
    <property type="match status" value="1"/>
</dbReference>
<evidence type="ECO:0000256" key="6">
    <source>
        <dbReference type="ARBA" id="ARBA00023136"/>
    </source>
</evidence>
<feature type="domain" description="Amino acid permease/ SLC12A" evidence="8">
    <location>
        <begin position="22"/>
        <end position="453"/>
    </location>
</feature>
<keyword evidence="5 7" id="KW-1133">Transmembrane helix</keyword>
<comment type="subcellular location">
    <subcellularLocation>
        <location evidence="1">Membrane</location>
        <topology evidence="1">Multi-pass membrane protein</topology>
    </subcellularLocation>
</comment>
<dbReference type="Proteomes" id="UP000800094">
    <property type="component" value="Unassembled WGS sequence"/>
</dbReference>
<dbReference type="Pfam" id="PF00324">
    <property type="entry name" value="AA_permease"/>
    <property type="match status" value="1"/>
</dbReference>
<evidence type="ECO:0000256" key="2">
    <source>
        <dbReference type="ARBA" id="ARBA00022448"/>
    </source>
</evidence>
<keyword evidence="6 7" id="KW-0472">Membrane</keyword>
<feature type="transmembrane region" description="Helical" evidence="7">
    <location>
        <begin position="285"/>
        <end position="307"/>
    </location>
</feature>
<evidence type="ECO:0000256" key="3">
    <source>
        <dbReference type="ARBA" id="ARBA00022692"/>
    </source>
</evidence>
<dbReference type="InterPro" id="IPR050524">
    <property type="entry name" value="APC_YAT"/>
</dbReference>